<evidence type="ECO:0000256" key="1">
    <source>
        <dbReference type="ARBA" id="ARBA00022833"/>
    </source>
</evidence>
<sequence>MIVAHPDDAEYGTSAAVAEWTSRGIEVGYVLATGGEAGMQRPPAEARELRAAEQRAACDIVGVEYLRILNFPDGLVEYGVALRKALTYEIRAFQPDAIITGSGELHVAWGLDHPDHRAVGLAAIDASRDAGNKWLFTDHFDDGVGPWQASTLLLTGTTPTHYVEVSESSVQKSVASLAAHEHYLADLPDHPTPESFIPPMLAATGKSVGVPYAMGFALH</sequence>
<comment type="caution">
    <text evidence="2">The sequence shown here is derived from an EMBL/GenBank/DDBJ whole genome shotgun (WGS) entry which is preliminary data.</text>
</comment>
<reference evidence="2 3" key="1">
    <citation type="submission" date="2016-04" db="EMBL/GenBank/DDBJ databases">
        <title>First whole genome shotgun sequence of the bacterium Enteractinococcus sp. strain UASWS1574.</title>
        <authorList>
            <person name="Crovadore J."/>
            <person name="Chablais R."/>
            <person name="Lefort F."/>
        </authorList>
    </citation>
    <scope>NUCLEOTIDE SEQUENCE [LARGE SCALE GENOMIC DNA]</scope>
    <source>
        <strain evidence="2 3">UASWS1574</strain>
    </source>
</reference>
<dbReference type="AlphaFoldDB" id="A0A1B7M012"/>
<dbReference type="InterPro" id="IPR024078">
    <property type="entry name" value="LmbE-like_dom_sf"/>
</dbReference>
<keyword evidence="1" id="KW-0862">Zinc</keyword>
<dbReference type="OrthoDB" id="3514174at2"/>
<evidence type="ECO:0000313" key="3">
    <source>
        <dbReference type="Proteomes" id="UP000078292"/>
    </source>
</evidence>
<dbReference type="PANTHER" id="PTHR12993:SF28">
    <property type="entry name" value="LMBE FAMILY PROTEIN"/>
    <property type="match status" value="1"/>
</dbReference>
<dbReference type="Gene3D" id="3.40.50.10320">
    <property type="entry name" value="LmbE-like"/>
    <property type="match status" value="1"/>
</dbReference>
<dbReference type="PANTHER" id="PTHR12993">
    <property type="entry name" value="N-ACETYLGLUCOSAMINYL-PHOSPHATIDYLINOSITOL DE-N-ACETYLASE-RELATED"/>
    <property type="match status" value="1"/>
</dbReference>
<evidence type="ECO:0000313" key="2">
    <source>
        <dbReference type="EMBL" id="OAV61282.1"/>
    </source>
</evidence>
<protein>
    <submittedName>
        <fullName evidence="2">GlcNAc-PI de-N-acetylase</fullName>
    </submittedName>
</protein>
<dbReference type="Proteomes" id="UP000078292">
    <property type="component" value="Unassembled WGS sequence"/>
</dbReference>
<keyword evidence="3" id="KW-1185">Reference proteome</keyword>
<organism evidence="2 3">
    <name type="scientific">Enteractinococcus helveticum</name>
    <dbReference type="NCBI Taxonomy" id="1837282"/>
    <lineage>
        <taxon>Bacteria</taxon>
        <taxon>Bacillati</taxon>
        <taxon>Actinomycetota</taxon>
        <taxon>Actinomycetes</taxon>
        <taxon>Micrococcales</taxon>
        <taxon>Micrococcaceae</taxon>
    </lineage>
</organism>
<accession>A0A1B7M012</accession>
<dbReference type="GO" id="GO:0016811">
    <property type="term" value="F:hydrolase activity, acting on carbon-nitrogen (but not peptide) bonds, in linear amides"/>
    <property type="evidence" value="ECO:0007669"/>
    <property type="project" value="TreeGrafter"/>
</dbReference>
<gene>
    <name evidence="2" type="ORF">A6F49_09875</name>
</gene>
<dbReference type="GO" id="GO:0016137">
    <property type="term" value="P:glycoside metabolic process"/>
    <property type="evidence" value="ECO:0007669"/>
    <property type="project" value="UniProtKB-ARBA"/>
</dbReference>
<dbReference type="SUPFAM" id="SSF102588">
    <property type="entry name" value="LmbE-like"/>
    <property type="match status" value="1"/>
</dbReference>
<dbReference type="InterPro" id="IPR003737">
    <property type="entry name" value="GlcNAc_PI_deacetylase-related"/>
</dbReference>
<dbReference type="EMBL" id="LXEY01000017">
    <property type="protein sequence ID" value="OAV61282.1"/>
    <property type="molecule type" value="Genomic_DNA"/>
</dbReference>
<proteinExistence type="predicted"/>
<name>A0A1B7M012_9MICC</name>
<dbReference type="Pfam" id="PF02585">
    <property type="entry name" value="PIG-L"/>
    <property type="match status" value="1"/>
</dbReference>
<dbReference type="STRING" id="1837282.A6F49_09875"/>